<reference evidence="1 2" key="1">
    <citation type="journal article" date="2015" name="Nature">
        <title>rRNA introns, odd ribosomes, and small enigmatic genomes across a large radiation of phyla.</title>
        <authorList>
            <person name="Brown C.T."/>
            <person name="Hug L.A."/>
            <person name="Thomas B.C."/>
            <person name="Sharon I."/>
            <person name="Castelle C.J."/>
            <person name="Singh A."/>
            <person name="Wilkins M.J."/>
            <person name="Williams K.H."/>
            <person name="Banfield J.F."/>
        </authorList>
    </citation>
    <scope>NUCLEOTIDE SEQUENCE [LARGE SCALE GENOMIC DNA]</scope>
</reference>
<gene>
    <name evidence="1" type="ORF">UT39_C0004G0027</name>
</gene>
<comment type="caution">
    <text evidence="1">The sequence shown here is derived from an EMBL/GenBank/DDBJ whole genome shotgun (WGS) entry which is preliminary data.</text>
</comment>
<evidence type="ECO:0000313" key="1">
    <source>
        <dbReference type="EMBL" id="KKR11668.1"/>
    </source>
</evidence>
<sequence>MDNKKRLIQLIKIMKVPLSDKQALEFVEKSSDESVTKLVSVYEEIKKFEDNLEFVVKQTDPETYQKMKNEYYQKLLVLQEEFLKDAEEIQKSGDEQLDKEEVESGKKIEENYNSFVKSVNEVQAQHESLYQSLKQKLSTP</sequence>
<dbReference type="EMBL" id="LBWP01000004">
    <property type="protein sequence ID" value="KKR11668.1"/>
    <property type="molecule type" value="Genomic_DNA"/>
</dbReference>
<protein>
    <submittedName>
        <fullName evidence="1">Uncharacterized protein</fullName>
    </submittedName>
</protein>
<dbReference type="AlphaFoldDB" id="A0A0G0N8B1"/>
<evidence type="ECO:0000313" key="2">
    <source>
        <dbReference type="Proteomes" id="UP000034246"/>
    </source>
</evidence>
<dbReference type="STRING" id="1618550.UT39_C0004G0027"/>
<organism evidence="1 2">
    <name type="scientific">Candidatus Woesebacteria bacterium GW2011_GWA1_39_21</name>
    <dbReference type="NCBI Taxonomy" id="1618550"/>
    <lineage>
        <taxon>Bacteria</taxon>
        <taxon>Candidatus Woeseibacteriota</taxon>
    </lineage>
</organism>
<proteinExistence type="predicted"/>
<accession>A0A0G0N8B1</accession>
<dbReference type="Proteomes" id="UP000034246">
    <property type="component" value="Unassembled WGS sequence"/>
</dbReference>
<name>A0A0G0N8B1_9BACT</name>